<gene>
    <name evidence="3" type="ORF">S12H4_03315</name>
</gene>
<accession>X1SSW2</accession>
<reference evidence="3" key="1">
    <citation type="journal article" date="2014" name="Front. Microbiol.">
        <title>High frequency of phylogenetically diverse reductive dehalogenase-homologous genes in deep subseafloor sedimentary metagenomes.</title>
        <authorList>
            <person name="Kawai M."/>
            <person name="Futagami T."/>
            <person name="Toyoda A."/>
            <person name="Takaki Y."/>
            <person name="Nishi S."/>
            <person name="Hori S."/>
            <person name="Arai W."/>
            <person name="Tsubouchi T."/>
            <person name="Morono Y."/>
            <person name="Uchiyama I."/>
            <person name="Ito T."/>
            <person name="Fujiyama A."/>
            <person name="Inagaki F."/>
            <person name="Takami H."/>
        </authorList>
    </citation>
    <scope>NUCLEOTIDE SEQUENCE</scope>
    <source>
        <strain evidence="3">Expedition CK06-06</strain>
    </source>
</reference>
<proteinExistence type="predicted"/>
<feature type="transmembrane region" description="Helical" evidence="1">
    <location>
        <begin position="12"/>
        <end position="30"/>
    </location>
</feature>
<protein>
    <recommendedName>
        <fullName evidence="2">SHOCT domain-containing protein</fullName>
    </recommendedName>
</protein>
<evidence type="ECO:0000256" key="1">
    <source>
        <dbReference type="SAM" id="Phobius"/>
    </source>
</evidence>
<dbReference type="AlphaFoldDB" id="X1SSW2"/>
<name>X1SSW2_9ZZZZ</name>
<sequence>MHGFNGMGFGMGWGWIIGLIILVAVIWVIVKASNQNSHTNQSGNKTFLDLLKERYARGEIDKEEFEEKKRNLSS</sequence>
<dbReference type="InterPro" id="IPR018649">
    <property type="entry name" value="SHOCT"/>
</dbReference>
<organism evidence="3">
    <name type="scientific">marine sediment metagenome</name>
    <dbReference type="NCBI Taxonomy" id="412755"/>
    <lineage>
        <taxon>unclassified sequences</taxon>
        <taxon>metagenomes</taxon>
        <taxon>ecological metagenomes</taxon>
    </lineage>
</organism>
<keyword evidence="1" id="KW-1133">Transmembrane helix</keyword>
<comment type="caution">
    <text evidence="3">The sequence shown here is derived from an EMBL/GenBank/DDBJ whole genome shotgun (WGS) entry which is preliminary data.</text>
</comment>
<keyword evidence="1" id="KW-0472">Membrane</keyword>
<keyword evidence="1" id="KW-0812">Transmembrane</keyword>
<evidence type="ECO:0000313" key="3">
    <source>
        <dbReference type="EMBL" id="GAI70919.1"/>
    </source>
</evidence>
<dbReference type="EMBL" id="BARW01000915">
    <property type="protein sequence ID" value="GAI70919.1"/>
    <property type="molecule type" value="Genomic_DNA"/>
</dbReference>
<dbReference type="Pfam" id="PF09851">
    <property type="entry name" value="SHOCT"/>
    <property type="match status" value="1"/>
</dbReference>
<evidence type="ECO:0000259" key="2">
    <source>
        <dbReference type="Pfam" id="PF09851"/>
    </source>
</evidence>
<feature type="domain" description="SHOCT" evidence="2">
    <location>
        <begin position="48"/>
        <end position="72"/>
    </location>
</feature>